<dbReference type="PANTHER" id="PTHR12110:SF21">
    <property type="entry name" value="XYLOSE ISOMERASE-LIKE TIM BARREL DOMAIN-CONTAINING PROTEIN"/>
    <property type="match status" value="1"/>
</dbReference>
<comment type="caution">
    <text evidence="2">The sequence shown here is derived from an EMBL/GenBank/DDBJ whole genome shotgun (WGS) entry which is preliminary data.</text>
</comment>
<organism evidence="2 3">
    <name type="scientific">Parablautia muri</name>
    <dbReference type="NCBI Taxonomy" id="2320879"/>
    <lineage>
        <taxon>Bacteria</taxon>
        <taxon>Bacillati</taxon>
        <taxon>Bacillota</taxon>
        <taxon>Clostridia</taxon>
        <taxon>Lachnospirales</taxon>
        <taxon>Lachnospiraceae</taxon>
        <taxon>Parablautia</taxon>
    </lineage>
</organism>
<dbReference type="EMBL" id="QZDT01000022">
    <property type="protein sequence ID" value="NBJ93616.1"/>
    <property type="molecule type" value="Genomic_DNA"/>
</dbReference>
<evidence type="ECO:0000259" key="1">
    <source>
        <dbReference type="Pfam" id="PF01261"/>
    </source>
</evidence>
<accession>A0A9X5BGE9</accession>
<evidence type="ECO:0000313" key="3">
    <source>
        <dbReference type="Proteomes" id="UP001154420"/>
    </source>
</evidence>
<dbReference type="AlphaFoldDB" id="A0A9X5BGE9"/>
<dbReference type="Gene3D" id="3.20.20.150">
    <property type="entry name" value="Divalent-metal-dependent TIM barrel enzymes"/>
    <property type="match status" value="1"/>
</dbReference>
<dbReference type="InterPro" id="IPR036237">
    <property type="entry name" value="Xyl_isomerase-like_sf"/>
</dbReference>
<dbReference type="Proteomes" id="UP001154420">
    <property type="component" value="Unassembled WGS sequence"/>
</dbReference>
<dbReference type="RefSeq" id="WP_160560693.1">
    <property type="nucleotide sequence ID" value="NZ_QZDT01000022.1"/>
</dbReference>
<dbReference type="SUPFAM" id="SSF51658">
    <property type="entry name" value="Xylose isomerase-like"/>
    <property type="match status" value="1"/>
</dbReference>
<dbReference type="OrthoDB" id="9779184at2"/>
<feature type="domain" description="Xylose isomerase-like TIM barrel" evidence="1">
    <location>
        <begin position="16"/>
        <end position="255"/>
    </location>
</feature>
<dbReference type="InterPro" id="IPR050312">
    <property type="entry name" value="IolE/XylAMocC-like"/>
</dbReference>
<reference evidence="2" key="1">
    <citation type="submission" date="2018-09" db="EMBL/GenBank/DDBJ databases">
        <title>Murine metabolic-syndrome-specific gut microbial biobank.</title>
        <authorList>
            <person name="Liu C."/>
        </authorList>
    </citation>
    <scope>NUCLEOTIDE SEQUENCE</scope>
    <source>
        <strain evidence="2">D42-62</strain>
    </source>
</reference>
<sequence>MTLGIISWIKEEDFIKVKEKGLSFVELDVNDRAEEFLAHVDEVKAYSEKYELPIRAIGRWGSGRICKDGICEDELSLECRLIDAAQKLGCNIYITGCNYVDELSYYENCGLAIAYFEKLIAYGKEKGVRIATYNCRWNNFVCDPMAFTVIHGYLKDLYIKYDTSHCIYAGGDYLQEARDWGQRFIHVHIKGALTIDGKRFDDPPAGMDMTNWGAFLAILYAKGYQEGLSIEPHSANWKGELGDKGVDYTIDFIRKLILM</sequence>
<dbReference type="PANTHER" id="PTHR12110">
    <property type="entry name" value="HYDROXYPYRUVATE ISOMERASE"/>
    <property type="match status" value="1"/>
</dbReference>
<dbReference type="InterPro" id="IPR013022">
    <property type="entry name" value="Xyl_isomerase-like_TIM-brl"/>
</dbReference>
<keyword evidence="3" id="KW-1185">Reference proteome</keyword>
<protein>
    <submittedName>
        <fullName evidence="2">Sugar phosphate isomerase/epimerase</fullName>
    </submittedName>
</protein>
<dbReference type="GO" id="GO:0016853">
    <property type="term" value="F:isomerase activity"/>
    <property type="evidence" value="ECO:0007669"/>
    <property type="project" value="UniProtKB-KW"/>
</dbReference>
<proteinExistence type="predicted"/>
<keyword evidence="2" id="KW-0413">Isomerase</keyword>
<name>A0A9X5BGE9_9FIRM</name>
<dbReference type="Pfam" id="PF01261">
    <property type="entry name" value="AP_endonuc_2"/>
    <property type="match status" value="1"/>
</dbReference>
<gene>
    <name evidence="2" type="ORF">D5281_13700</name>
</gene>
<evidence type="ECO:0000313" key="2">
    <source>
        <dbReference type="EMBL" id="NBJ93616.1"/>
    </source>
</evidence>